<dbReference type="Proteomes" id="UP000265560">
    <property type="component" value="Chromosome"/>
</dbReference>
<dbReference type="OrthoDB" id="2962756at2"/>
<evidence type="ECO:0000313" key="1">
    <source>
        <dbReference type="EMBL" id="AYC31605.1"/>
    </source>
</evidence>
<accession>A0A385YXF0</accession>
<dbReference type="KEGG" id="pcav:D3880_03995"/>
<dbReference type="EMBL" id="CP032419">
    <property type="protein sequence ID" value="AYC31605.1"/>
    <property type="molecule type" value="Genomic_DNA"/>
</dbReference>
<organism evidence="1 2">
    <name type="scientific">Pseudomonas cavernae</name>
    <dbReference type="NCBI Taxonomy" id="2320867"/>
    <lineage>
        <taxon>Bacteria</taxon>
        <taxon>Pseudomonadati</taxon>
        <taxon>Pseudomonadota</taxon>
        <taxon>Gammaproteobacteria</taxon>
        <taxon>Pseudomonadales</taxon>
        <taxon>Pseudomonadaceae</taxon>
        <taxon>Pseudomonas</taxon>
    </lineage>
</organism>
<evidence type="ECO:0000313" key="2">
    <source>
        <dbReference type="Proteomes" id="UP000265560"/>
    </source>
</evidence>
<reference evidence="2" key="1">
    <citation type="submission" date="2018-09" db="EMBL/GenBank/DDBJ databases">
        <authorList>
            <person name="Zhu H."/>
        </authorList>
    </citation>
    <scope>NUCLEOTIDE SEQUENCE [LARGE SCALE GENOMIC DNA]</scope>
    <source>
        <strain evidence="2">K2W31S-8</strain>
    </source>
</reference>
<proteinExistence type="predicted"/>
<dbReference type="RefSeq" id="WP_119892230.1">
    <property type="nucleotide sequence ID" value="NZ_CP032419.1"/>
</dbReference>
<keyword evidence="2" id="KW-1185">Reference proteome</keyword>
<protein>
    <submittedName>
        <fullName evidence="1">Uncharacterized protein</fullName>
    </submittedName>
</protein>
<gene>
    <name evidence="1" type="ORF">D3880_03995</name>
</gene>
<name>A0A385YXF0_9PSED</name>
<sequence>MIENKDTDPKAFERYFKDIVKLHYSPANYRDVPDNQGGDCGIECYTLAGHAFQCYLPEQISDIKKLVAAQKDKINKDLKKFRDNTKKLEKLFGSTKICRWILATSAHKSAEITAFCAQKSLEIRELNLNYVASDFEVLIHTEADYRLEVEALSKQAYQLNIDFEKNTAQKVEIWIDQNLTFLNNLDRKLPKVVGDEAQRQRTKSTLVHKYLDYQNLLNRLLQDWADIYEVVITAVQNRQEYLETRFLTAPELLPNEVIKAELQKLDDDLSREVITLKRTDIELIKFGVVADWLIRCPLDF</sequence>
<dbReference type="AlphaFoldDB" id="A0A385YXF0"/>